<dbReference type="InterPro" id="IPR016024">
    <property type="entry name" value="ARM-type_fold"/>
</dbReference>
<dbReference type="GO" id="GO:0032039">
    <property type="term" value="C:integrator complex"/>
    <property type="evidence" value="ECO:0007669"/>
    <property type="project" value="InterPro"/>
</dbReference>
<reference evidence="3 4" key="1">
    <citation type="journal article" date="2008" name="Nature">
        <title>The Trichoplax genome and the nature of placozoans.</title>
        <authorList>
            <person name="Srivastava M."/>
            <person name="Begovic E."/>
            <person name="Chapman J."/>
            <person name="Putnam N.H."/>
            <person name="Hellsten U."/>
            <person name="Kawashima T."/>
            <person name="Kuo A."/>
            <person name="Mitros T."/>
            <person name="Salamov A."/>
            <person name="Carpenter M.L."/>
            <person name="Signorovitch A.Y."/>
            <person name="Moreno M.A."/>
            <person name="Kamm K."/>
            <person name="Grimwood J."/>
            <person name="Schmutz J."/>
            <person name="Shapiro H."/>
            <person name="Grigoriev I.V."/>
            <person name="Buss L.W."/>
            <person name="Schierwater B."/>
            <person name="Dellaporta S.L."/>
            <person name="Rokhsar D.S."/>
        </authorList>
    </citation>
    <scope>NUCLEOTIDE SEQUENCE [LARGE SCALE GENOMIC DNA]</scope>
    <source>
        <strain evidence="3 4">Grell-BS-1999</strain>
    </source>
</reference>
<evidence type="ECO:0000259" key="2">
    <source>
        <dbReference type="Pfam" id="PF24436"/>
    </source>
</evidence>
<dbReference type="PhylomeDB" id="B3SCN1"/>
<gene>
    <name evidence="3" type="ORF">TRIADDRAFT_33402</name>
</gene>
<dbReference type="PANTHER" id="PTHR13322:SF2">
    <property type="entry name" value="INTEGRATOR COMPLEX SUBUNIT 7"/>
    <property type="match status" value="1"/>
</dbReference>
<comment type="similarity">
    <text evidence="1">Belongs to the Integrator subunit 7 family.</text>
</comment>
<dbReference type="GeneID" id="6759233"/>
<sequence length="332" mass="37677">MATGGVDWDGSFTHQHDWRDANSAMIELEKGLRSSNIGEQCEAIVRFPKLFEKFPFPILVNSAFMKLTDLFYSGSNFLRLCILQVTKDSRKHLGKILNVEDCVRRLYSVMLSNDPVARAITLRVFGNIASIIAEHKNIHHSIQHSLDSHDHIELEGAILASYRLSAESATFASAICSKIANMIQGMGTSIEVKIKMIRILRYMHHDEESISKARQLCHTLLIAYPGSNFVKITLHVLSLLSIKSVLDISHQISFLLNYLKSDQRLEIRRIAIQDLRLFARKVPHMWNKEDIQGLCEILLSFPQQEIQILILRTLVILAHSVAVKCMAECEGM</sequence>
<dbReference type="Proteomes" id="UP000009022">
    <property type="component" value="Unassembled WGS sequence"/>
</dbReference>
<evidence type="ECO:0000313" key="3">
    <source>
        <dbReference type="EMBL" id="EDV19481.1"/>
    </source>
</evidence>
<dbReference type="STRING" id="10228.B3SCN1"/>
<dbReference type="SUPFAM" id="SSF48371">
    <property type="entry name" value="ARM repeat"/>
    <property type="match status" value="1"/>
</dbReference>
<dbReference type="InterPro" id="IPR033060">
    <property type="entry name" value="INTS7"/>
</dbReference>
<accession>B3SCN1</accession>
<dbReference type="EMBL" id="DS985272">
    <property type="protein sequence ID" value="EDV19481.1"/>
    <property type="molecule type" value="Genomic_DNA"/>
</dbReference>
<dbReference type="RefSeq" id="XP_002117998.1">
    <property type="nucleotide sequence ID" value="XM_002117962.1"/>
</dbReference>
<name>B3SCN1_TRIAD</name>
<dbReference type="KEGG" id="tad:TRIADDRAFT_33402"/>
<dbReference type="eggNOG" id="KOG1988">
    <property type="taxonomic scope" value="Eukaryota"/>
</dbReference>
<dbReference type="CTD" id="6759233"/>
<keyword evidence="4" id="KW-1185">Reference proteome</keyword>
<feature type="domain" description="Integrator complex subunit 7 N-terminal" evidence="2">
    <location>
        <begin position="25"/>
        <end position="328"/>
    </location>
</feature>
<evidence type="ECO:0000256" key="1">
    <source>
        <dbReference type="ARBA" id="ARBA00008565"/>
    </source>
</evidence>
<dbReference type="InParanoid" id="B3SCN1"/>
<dbReference type="GO" id="GO:0016180">
    <property type="term" value="P:snRNA processing"/>
    <property type="evidence" value="ECO:0007669"/>
    <property type="project" value="InterPro"/>
</dbReference>
<organism evidence="3 4">
    <name type="scientific">Trichoplax adhaerens</name>
    <name type="common">Trichoplax reptans</name>
    <dbReference type="NCBI Taxonomy" id="10228"/>
    <lineage>
        <taxon>Eukaryota</taxon>
        <taxon>Metazoa</taxon>
        <taxon>Placozoa</taxon>
        <taxon>Uniplacotomia</taxon>
        <taxon>Trichoplacea</taxon>
        <taxon>Trichoplacidae</taxon>
        <taxon>Trichoplax</taxon>
    </lineage>
</organism>
<dbReference type="HOGENOM" id="CLU_064821_0_0_1"/>
<dbReference type="Pfam" id="PF24436">
    <property type="entry name" value="INTS7_N"/>
    <property type="match status" value="1"/>
</dbReference>
<dbReference type="OMA" id="ANTAPHM"/>
<dbReference type="OrthoDB" id="19459at2759"/>
<proteinExistence type="inferred from homology"/>
<dbReference type="InterPro" id="IPR056516">
    <property type="entry name" value="INTS7_N"/>
</dbReference>
<dbReference type="AlphaFoldDB" id="B3SCN1"/>
<dbReference type="PANTHER" id="PTHR13322">
    <property type="entry name" value="C1ORF73 PROTEIN"/>
    <property type="match status" value="1"/>
</dbReference>
<evidence type="ECO:0000313" key="4">
    <source>
        <dbReference type="Proteomes" id="UP000009022"/>
    </source>
</evidence>
<protein>
    <recommendedName>
        <fullName evidence="2">Integrator complex subunit 7 N-terminal domain-containing protein</fullName>
    </recommendedName>
</protein>